<accession>A0ABX5PT95</accession>
<dbReference type="EMBL" id="QJSY01000001">
    <property type="protein sequence ID" value="PYE61117.1"/>
    <property type="molecule type" value="Genomic_DNA"/>
</dbReference>
<protein>
    <recommendedName>
        <fullName evidence="3">Phage tail protein</fullName>
    </recommendedName>
</protein>
<gene>
    <name evidence="1" type="ORF">C8J23_101159</name>
</gene>
<name>A0ABX5PT95_9GAMM</name>
<dbReference type="Proteomes" id="UP000247584">
    <property type="component" value="Unassembled WGS sequence"/>
</dbReference>
<proteinExistence type="predicted"/>
<dbReference type="RefSeq" id="WP_101054385.1">
    <property type="nucleotide sequence ID" value="NZ_BMXX01000017.1"/>
</dbReference>
<organism evidence="1 2">
    <name type="scientific">Shewanella chilikensis</name>
    <dbReference type="NCBI Taxonomy" id="558541"/>
    <lineage>
        <taxon>Bacteria</taxon>
        <taxon>Pseudomonadati</taxon>
        <taxon>Pseudomonadota</taxon>
        <taxon>Gammaproteobacteria</taxon>
        <taxon>Alteromonadales</taxon>
        <taxon>Shewanellaceae</taxon>
        <taxon>Shewanella</taxon>
    </lineage>
</organism>
<comment type="caution">
    <text evidence="1">The sequence shown here is derived from an EMBL/GenBank/DDBJ whole genome shotgun (WGS) entry which is preliminary data.</text>
</comment>
<sequence length="818" mass="87966">MAITRDNLKIFKPELLGDSPSAGGQRTKNVVQSGELNELFKAISDIDHAVSAVEIVKCFPGLDTLGTETLLDGHIFISQPPADPLVSWLIAESSSLNDESRMTDMVDILESSVRAGQLIRDSLIGLLAGQDSFPRPYLQSRYRFNDVDYWNNVTLGQGQIICISVEYDGNEDARYPRFEHFCEVQQTVTGGVNGQVNFKPPIPYDTPNSDVFINGQSGCTKLRYTSTNPDIKYHGVSKLTAESSGSILSVAATQSELLPKVKTTRSHTGNSIGSLGSSDTPTQVIKKVLQQPEIDGQNTYIFDVPDIIDTDFVNNVLGLAPKAIGIRSTYRWTVDVTGSSASVTRNVFAFGSTGAAIDGVSLEYVSALRYSHFDSASGALPSSRKLAVGTVVMQITFADASGTLLLRETADGNFTDNNGRTFVNLDYTTGTATKFPDDRGDFSIAYQALSEPGLPDDNAAGFTLSVTTPVLDSFYFTVSSADGNTLISGSSDANGVITGAGVSGNISGLSVEINFTQDIDLTTLRYDIDETVTLNPPPELYGLNPLRMQNGGVVPMFNAWTPITVEHTQVQAVTASVGQTYNVRDTARFVDITDANGASLWTVDNAHYSHNSTTGVVTINSTFDGFTAPFFLSDSIGEEALVTEVNEGKLQLASPLAITYPVGATVSSVQNLGNMQAYVGPVRDMTAWDGNWEQDGASATGSLNVVDHPIEMNNQNAVNEDWVLIFTSPTAFRCVGRRMGQIAVGDTFNDFSPINPRTLEPYFVIRTAAFGAGWNTGEAIRFQTFAAAKPAMLIRSVASGHSQITTDRAVIAFRGNES</sequence>
<evidence type="ECO:0000313" key="2">
    <source>
        <dbReference type="Proteomes" id="UP000247584"/>
    </source>
</evidence>
<reference evidence="1 2" key="1">
    <citation type="submission" date="2018-06" db="EMBL/GenBank/DDBJ databases">
        <title>Genomic Encyclopedia of Type Strains, Phase III (KMG-III): the genomes of soil and plant-associated and newly described type strains.</title>
        <authorList>
            <person name="Whitman W."/>
        </authorList>
    </citation>
    <scope>NUCLEOTIDE SEQUENCE [LARGE SCALE GENOMIC DNA]</scope>
    <source>
        <strain evidence="1 2">JC5</strain>
    </source>
</reference>
<evidence type="ECO:0008006" key="3">
    <source>
        <dbReference type="Google" id="ProtNLM"/>
    </source>
</evidence>
<keyword evidence="2" id="KW-1185">Reference proteome</keyword>
<evidence type="ECO:0000313" key="1">
    <source>
        <dbReference type="EMBL" id="PYE61117.1"/>
    </source>
</evidence>